<evidence type="ECO:0000256" key="8">
    <source>
        <dbReference type="ARBA" id="ARBA00023306"/>
    </source>
</evidence>
<comment type="function">
    <text evidence="9">Essential cell division protein. May link together the upstream cell division proteins, which are predominantly cytoplasmic, with the downstream cell division proteins, which are predominantly periplasmic. May control correct divisome assembly.</text>
</comment>
<evidence type="ECO:0000313" key="12">
    <source>
        <dbReference type="Proteomes" id="UP000445000"/>
    </source>
</evidence>
<dbReference type="PANTHER" id="PTHR35851">
    <property type="entry name" value="CELL DIVISION PROTEIN FTSQ"/>
    <property type="match status" value="1"/>
</dbReference>
<dbReference type="InterPro" id="IPR005548">
    <property type="entry name" value="Cell_div_FtsQ/DivIB_C"/>
</dbReference>
<sequence>MMGTRKRNRRKAGGEQLDLLGRLQPLVASLTNGGLRPALGVLALMLGIGVMAWGLVVSFDRPIGKVEVGGQFQRVTPLQVEEVVAQFRGSGFLSVDLAALRTSLETIPWVDRARVERKWPNGVRVFITEHVAAARWGESGLMNTRGELFLKEARHIPQELPQLIGPSGTEAQVAKLYLESYPRLLGVGMRLSKVELDARGAWQLTLGNGVMVRLGRQDVPARLERFIAVASPVVAARAAEVSYVDLRYSNGFSVGWNAPARVARDAEEPRSDG</sequence>
<dbReference type="HAMAP" id="MF_00911">
    <property type="entry name" value="FtsQ_subfam"/>
    <property type="match status" value="1"/>
</dbReference>
<dbReference type="GO" id="GO:0005886">
    <property type="term" value="C:plasma membrane"/>
    <property type="evidence" value="ECO:0007669"/>
    <property type="project" value="UniProtKB-SubCell"/>
</dbReference>
<evidence type="ECO:0000256" key="4">
    <source>
        <dbReference type="ARBA" id="ARBA00022618"/>
    </source>
</evidence>
<name>A0A829YDI2_9GAMM</name>
<organism evidence="11 12">
    <name type="scientific">Steroidobacter agaridevorans</name>
    <dbReference type="NCBI Taxonomy" id="2695856"/>
    <lineage>
        <taxon>Bacteria</taxon>
        <taxon>Pseudomonadati</taxon>
        <taxon>Pseudomonadota</taxon>
        <taxon>Gammaproteobacteria</taxon>
        <taxon>Steroidobacterales</taxon>
        <taxon>Steroidobacteraceae</taxon>
        <taxon>Steroidobacter</taxon>
    </lineage>
</organism>
<keyword evidence="5 9" id="KW-0812">Transmembrane</keyword>
<dbReference type="InterPro" id="IPR013685">
    <property type="entry name" value="POTRA_FtsQ_type"/>
</dbReference>
<evidence type="ECO:0000256" key="6">
    <source>
        <dbReference type="ARBA" id="ARBA00022989"/>
    </source>
</evidence>
<dbReference type="InterPro" id="IPR026579">
    <property type="entry name" value="FtsQ"/>
</dbReference>
<dbReference type="Gene3D" id="3.40.50.11690">
    <property type="entry name" value="Cell division protein FtsQ/DivIB"/>
    <property type="match status" value="1"/>
</dbReference>
<keyword evidence="3 9" id="KW-0997">Cell inner membrane</keyword>
<dbReference type="EMBL" id="BLJN01000003">
    <property type="protein sequence ID" value="GFE81394.1"/>
    <property type="molecule type" value="Genomic_DNA"/>
</dbReference>
<protein>
    <recommendedName>
        <fullName evidence="9">Cell division protein FtsQ</fullName>
    </recommendedName>
</protein>
<keyword evidence="8 9" id="KW-0131">Cell cycle</keyword>
<dbReference type="Pfam" id="PF03799">
    <property type="entry name" value="FtsQ_DivIB_C"/>
    <property type="match status" value="1"/>
</dbReference>
<keyword evidence="12" id="KW-1185">Reference proteome</keyword>
<dbReference type="InterPro" id="IPR034746">
    <property type="entry name" value="POTRA"/>
</dbReference>
<reference evidence="12" key="1">
    <citation type="submission" date="2020-01" db="EMBL/GenBank/DDBJ databases">
        <title>'Steroidobacter agaridevorans' sp. nov., agar-degrading bacteria isolated from rhizosphere soils.</title>
        <authorList>
            <person name="Ikenaga M."/>
            <person name="Kataoka M."/>
            <person name="Murouchi A."/>
            <person name="Katsuragi S."/>
            <person name="Sakai M."/>
        </authorList>
    </citation>
    <scope>NUCLEOTIDE SEQUENCE [LARGE SCALE GENOMIC DNA]</scope>
    <source>
        <strain evidence="12">YU21-B</strain>
    </source>
</reference>
<keyword evidence="6 9" id="KW-1133">Transmembrane helix</keyword>
<evidence type="ECO:0000256" key="7">
    <source>
        <dbReference type="ARBA" id="ARBA00023136"/>
    </source>
</evidence>
<dbReference type="PANTHER" id="PTHR35851:SF1">
    <property type="entry name" value="CELL DIVISION PROTEIN FTSQ"/>
    <property type="match status" value="1"/>
</dbReference>
<evidence type="ECO:0000256" key="9">
    <source>
        <dbReference type="HAMAP-Rule" id="MF_00911"/>
    </source>
</evidence>
<evidence type="ECO:0000256" key="5">
    <source>
        <dbReference type="ARBA" id="ARBA00022692"/>
    </source>
</evidence>
<evidence type="ECO:0000313" key="11">
    <source>
        <dbReference type="EMBL" id="GFE81394.1"/>
    </source>
</evidence>
<dbReference type="AlphaFoldDB" id="A0A829YDI2"/>
<feature type="domain" description="POTRA" evidence="10">
    <location>
        <begin position="61"/>
        <end position="130"/>
    </location>
</feature>
<dbReference type="Pfam" id="PF08478">
    <property type="entry name" value="POTRA_1"/>
    <property type="match status" value="1"/>
</dbReference>
<evidence type="ECO:0000256" key="3">
    <source>
        <dbReference type="ARBA" id="ARBA00022519"/>
    </source>
</evidence>
<comment type="similarity">
    <text evidence="9">Belongs to the FtsQ/DivIB family. FtsQ subfamily.</text>
</comment>
<gene>
    <name evidence="9 11" type="primary">ftsQ</name>
    <name evidence="11" type="ORF">GCM10011487_33940</name>
</gene>
<accession>A0A829YDI2</accession>
<evidence type="ECO:0000256" key="1">
    <source>
        <dbReference type="ARBA" id="ARBA00004370"/>
    </source>
</evidence>
<dbReference type="RefSeq" id="WP_161813049.1">
    <property type="nucleotide sequence ID" value="NZ_BLJN01000003.1"/>
</dbReference>
<keyword evidence="7 9" id="KW-0472">Membrane</keyword>
<keyword evidence="2 9" id="KW-1003">Cell membrane</keyword>
<comment type="subcellular location">
    <subcellularLocation>
        <location evidence="9">Cell inner membrane</location>
        <topology evidence="9">Single-pass type II membrane protein</topology>
    </subcellularLocation>
    <subcellularLocation>
        <location evidence="1">Membrane</location>
    </subcellularLocation>
    <text evidence="9">Localizes to the division septum.</text>
</comment>
<dbReference type="GO" id="GO:0032153">
    <property type="term" value="C:cell division site"/>
    <property type="evidence" value="ECO:0007669"/>
    <property type="project" value="UniProtKB-UniRule"/>
</dbReference>
<evidence type="ECO:0000256" key="2">
    <source>
        <dbReference type="ARBA" id="ARBA00022475"/>
    </source>
</evidence>
<dbReference type="Gene3D" id="3.10.20.310">
    <property type="entry name" value="membrane protein fhac"/>
    <property type="match status" value="1"/>
</dbReference>
<proteinExistence type="inferred from homology"/>
<dbReference type="InterPro" id="IPR045335">
    <property type="entry name" value="FtsQ_C_sf"/>
</dbReference>
<dbReference type="GO" id="GO:0090529">
    <property type="term" value="P:cell septum assembly"/>
    <property type="evidence" value="ECO:0007669"/>
    <property type="project" value="InterPro"/>
</dbReference>
<dbReference type="PROSITE" id="PS51779">
    <property type="entry name" value="POTRA"/>
    <property type="match status" value="1"/>
</dbReference>
<comment type="subunit">
    <text evidence="9">Part of a complex composed of FtsB, FtsL and FtsQ.</text>
</comment>
<keyword evidence="4 9" id="KW-0132">Cell division</keyword>
<comment type="caution">
    <text evidence="11">The sequence shown here is derived from an EMBL/GenBank/DDBJ whole genome shotgun (WGS) entry which is preliminary data.</text>
</comment>
<dbReference type="GO" id="GO:0043093">
    <property type="term" value="P:FtsZ-dependent cytokinesis"/>
    <property type="evidence" value="ECO:0007669"/>
    <property type="project" value="UniProtKB-UniRule"/>
</dbReference>
<dbReference type="Proteomes" id="UP000445000">
    <property type="component" value="Unassembled WGS sequence"/>
</dbReference>
<evidence type="ECO:0000259" key="10">
    <source>
        <dbReference type="PROSITE" id="PS51779"/>
    </source>
</evidence>
<feature type="transmembrane region" description="Helical" evidence="9">
    <location>
        <begin position="38"/>
        <end position="56"/>
    </location>
</feature>